<keyword evidence="5 8" id="KW-0175">Coiled coil</keyword>
<dbReference type="GO" id="GO:0030030">
    <property type="term" value="P:cell projection organization"/>
    <property type="evidence" value="ECO:0007669"/>
    <property type="project" value="UniProtKB-KW"/>
</dbReference>
<feature type="coiled-coil region" evidence="8">
    <location>
        <begin position="1504"/>
        <end position="1538"/>
    </location>
</feature>
<evidence type="ECO:0000313" key="10">
    <source>
        <dbReference type="EMBL" id="TPX37071.1"/>
    </source>
</evidence>
<dbReference type="EMBL" id="QEAO01000003">
    <property type="protein sequence ID" value="TPX37071.1"/>
    <property type="molecule type" value="Genomic_DNA"/>
</dbReference>
<reference evidence="10 11" key="1">
    <citation type="journal article" date="2019" name="Sci. Rep.">
        <title>Comparative genomics of chytrid fungi reveal insights into the obligate biotrophic and pathogenic lifestyle of Synchytrium endobioticum.</title>
        <authorList>
            <person name="van de Vossenberg B.T.L.H."/>
            <person name="Warris S."/>
            <person name="Nguyen H.D.T."/>
            <person name="van Gent-Pelzer M.P.E."/>
            <person name="Joly D.L."/>
            <person name="van de Geest H.C."/>
            <person name="Bonants P.J.M."/>
            <person name="Smith D.S."/>
            <person name="Levesque C.A."/>
            <person name="van der Lee T.A.J."/>
        </authorList>
    </citation>
    <scope>NUCLEOTIDE SEQUENCE [LARGE SCALE GENOMIC DNA]</scope>
    <source>
        <strain evidence="10 11">JEL517</strain>
    </source>
</reference>
<comment type="caution">
    <text evidence="10">The sequence shown here is derived from an EMBL/GenBank/DDBJ whole genome shotgun (WGS) entry which is preliminary data.</text>
</comment>
<proteinExistence type="predicted"/>
<feature type="coiled-coil region" evidence="8">
    <location>
        <begin position="1884"/>
        <end position="2017"/>
    </location>
</feature>
<dbReference type="RefSeq" id="XP_031027141.1">
    <property type="nucleotide sequence ID" value="XM_031166863.1"/>
</dbReference>
<feature type="coiled-coil region" evidence="8">
    <location>
        <begin position="1331"/>
        <end position="1365"/>
    </location>
</feature>
<evidence type="ECO:0000256" key="1">
    <source>
        <dbReference type="ARBA" id="ARBA00004120"/>
    </source>
</evidence>
<evidence type="ECO:0000256" key="6">
    <source>
        <dbReference type="ARBA" id="ARBA00023212"/>
    </source>
</evidence>
<keyword evidence="7" id="KW-0966">Cell projection</keyword>
<keyword evidence="4" id="KW-0970">Cilium biogenesis/degradation</keyword>
<evidence type="ECO:0000256" key="2">
    <source>
        <dbReference type="ARBA" id="ARBA00004300"/>
    </source>
</evidence>
<dbReference type="Gene3D" id="1.10.287.1490">
    <property type="match status" value="1"/>
</dbReference>
<dbReference type="STRING" id="1806994.A0A507CC45"/>
<feature type="coiled-coil region" evidence="8">
    <location>
        <begin position="708"/>
        <end position="749"/>
    </location>
</feature>
<keyword evidence="11" id="KW-1185">Reference proteome</keyword>
<feature type="coiled-coil region" evidence="8">
    <location>
        <begin position="518"/>
        <end position="545"/>
    </location>
</feature>
<keyword evidence="6" id="KW-0206">Cytoskeleton</keyword>
<protein>
    <submittedName>
        <fullName evidence="10">Uncharacterized protein</fullName>
    </submittedName>
</protein>
<sequence length="2362" mass="269687">MAVDWRTILRVDVDRLDPNDPNIESELETLYPILVKGQVDLDDALATPENLVRLFRLTQSVMELKNLYLESAEKQIQDDETSLQVSEAEIVRLKNLGMGGNASEIRSLRADLEDLEKRNMILAQDAQIAQETLDMERKNVVDLTMAIRDEKSRSAALNASLERLQVEYSHVNTQLGAHAERATARRADDEDFRSQLKEKNAEINRYLTEIQLLTTDNAQLRDDVESLGSELEVAVAELERAAREREDSRQVITKSDAQIDSLSGECDSLRIRVGELEDELRGYKNLDESRYEDANTEVARIRKTMRDSQMDLNDKDKTIRKLQMEVANLRAGMEEAAIDSLRKSLTERDETIQQLKASLERSERDFALLAMDWDQLESVNAAKTAPETLMAHQSEIGRLKENAEAYHSKHLENLKRLKLLEDQEVDREREVVDLRARMEKYEEGTYGLREASREIKELQLQRSMRDKEILDLTKRANDFEAQICDFLEENSELRRRLGIDEKTTIDTSNLNTKKHIELEQVKALNQTLRGEVERLEEERVLLKSQLRMRALEQGQRAVELGLTAEELIDLEDYTDRLRSKSHVADKSSAPAVVHHTVIHPTHAPTLDKLALELERVHVESAESRIRIMQMEDECRVKSQEIEALSAAVRELSDMLSSRRRRTQSGTREQLTEEQLPAVQQLLLLLSNRVGSSHGTTMDSVTPSLLHTSRGLESDLRYAEDRIIELEQELERSKRNSESWQTQLEAHVNERKNKILSCPRDLRLASQDVLIETVVELGAELTAKDKALLELKGDVSHWKNVYGTISGQMKKVYRENHDLQQKFNDEVANVRHDAAEVSLDLENANARAQEWESTASLMQKGSDSDIRREIVECQRKFITMKVNETALIRKYKVLEDCDARQRKELTQLKDDFSSLEAASLQRIGHLQASFKSASSRVEHLEQEISCTVAASDHAKIVSKLESEIARNRLLLERERSWEEKAQQGIDAENLRHELDKSVAEVKGLQAQIESANASINSVSIERGAESTSSLHQQLGQLTASVAVLSSRCETAESRAERHQKESQQLQRRAEDAEKRYLEATQELMHYRGEELKTARPDEGLVKEARQLKDDRDRLASEIQHYKLTADVSSQQALDLKSRLDRDKKDFELLKTTIRELQNQSDDKMVIGKLHNHIIALQASETEALKKASASERRLLKLDTTVAELERALDDRDACLFKARHDCRSTINDLRKTVQSMRLRLAGSVTLERYQRACDQLHLAYVQTKAMNDEVAHLLNSNRTLEAQFAEKQLREELDRELASLLNNPTAAKERLVEWQKRMAEMRIADAAMSRENAALRQDLTRARSSVESEKAEAQKLAEKLMGLQAEFDERQLDWEQRQTDLEMSLVRLQEERELIFRAASSSELKDTLPDRTLPLANQLDAAIQLLLERAKQSKAYQFQLSCANERIKELEVHSKHQEGQINAKDVEIVDLRCLKNDGDVRLSQVAVSRDDLTRSIVQEAESASALASRELIESLQRQLEHKEQMLQKYANRLKQSQEAVTAQKMADEREIAHLTKIINTLNDGMIERLKKPADKIQSHSDSNPDAGTITELEHLVAAKDVEILHLSQRVQELTAEVDGWKSKLTDVDSYLGKEQEKWSKALDDMESEKVDLLGKVAEARAAAAEAPPKTLERQVKRLKTDLSTRDLKIKSLERAIEQIKATAIAKAREPLTDGQESRLSSASTRIVQLEAKLDKLKKVAASHLEERDKWEKDRRTLSDDISNLTNKIRDAESKMLEANLERDKMAHGLRVLSLRVPPSSRAQSTEPFELGASPAIGSPTTPVSPEVERIEKISSAEPPSLPPRVVTFSSRPNSAPAVMASPVQSSPAEAPVSARQKWELDHKTRVKVDTLREKLEEKKKEAETALRQLASLRPILEKAERERLRLQKKVVELSSMPKLDLGIEREKEVRHTLEVEELRKKIADLQSEVARWKKVAEVDATNEISRLKQEKSQVQDKLDTLQTLHEHLQRDLGDLEDSVLERRIATLLEQNHVFQEEGLKKDTELVQIRAERDVAKASSERLEHRILELEESLNKMRLNVTTSNESDYGIRLPNFFIPLPVASHPSVKASRETEMAQVIDHLSKSLEKAHKDVELLRAKATSDKRYMEIVKECKQLKTERDDAVQKISARSNDANVERVESENQKLRTQLRKESSKLQKEARRAIELEEENKRLKLEGQGLRRVVGEVATREDVSDIIDRLRSQLAEKEVQLRALQESSRSGGSSHDGPLSDPERRKLLRELELWKTRVAKMTTQFVSSDGFGGLAGTSNRLDELEQENRELRNELQAFDPNFFEELEDLKFSHRQARDDDTYVLCNSNNVNP</sequence>
<feature type="coiled-coil region" evidence="8">
    <location>
        <begin position="319"/>
        <end position="365"/>
    </location>
</feature>
<gene>
    <name evidence="10" type="ORF">SmJEL517_g00935</name>
</gene>
<dbReference type="Proteomes" id="UP000319731">
    <property type="component" value="Unassembled WGS sequence"/>
</dbReference>
<evidence type="ECO:0000256" key="9">
    <source>
        <dbReference type="SAM" id="MobiDB-lite"/>
    </source>
</evidence>
<feature type="region of interest" description="Disordered" evidence="9">
    <location>
        <begin position="1797"/>
        <end position="1822"/>
    </location>
</feature>
<dbReference type="InterPro" id="IPR026201">
    <property type="entry name" value="Cep290"/>
</dbReference>
<evidence type="ECO:0000256" key="8">
    <source>
        <dbReference type="SAM" id="Coils"/>
    </source>
</evidence>
<keyword evidence="3" id="KW-0963">Cytoplasm</keyword>
<feature type="coiled-coil region" evidence="8">
    <location>
        <begin position="196"/>
        <end position="286"/>
    </location>
</feature>
<dbReference type="GeneID" id="42002160"/>
<dbReference type="OrthoDB" id="6351660at2759"/>
<feature type="coiled-coil region" evidence="8">
    <location>
        <begin position="2051"/>
        <end position="2078"/>
    </location>
</feature>
<evidence type="ECO:0000313" key="11">
    <source>
        <dbReference type="Proteomes" id="UP000319731"/>
    </source>
</evidence>
<evidence type="ECO:0000256" key="4">
    <source>
        <dbReference type="ARBA" id="ARBA00022794"/>
    </source>
</evidence>
<feature type="coiled-coil region" evidence="8">
    <location>
        <begin position="2304"/>
        <end position="2331"/>
    </location>
</feature>
<organism evidence="10 11">
    <name type="scientific">Synchytrium microbalum</name>
    <dbReference type="NCBI Taxonomy" id="1806994"/>
    <lineage>
        <taxon>Eukaryota</taxon>
        <taxon>Fungi</taxon>
        <taxon>Fungi incertae sedis</taxon>
        <taxon>Chytridiomycota</taxon>
        <taxon>Chytridiomycota incertae sedis</taxon>
        <taxon>Chytridiomycetes</taxon>
        <taxon>Synchytriales</taxon>
        <taxon>Synchytriaceae</taxon>
        <taxon>Synchytrium</taxon>
    </lineage>
</organism>
<feature type="coiled-coil region" evidence="8">
    <location>
        <begin position="69"/>
        <end position="167"/>
    </location>
</feature>
<evidence type="ECO:0000256" key="3">
    <source>
        <dbReference type="ARBA" id="ARBA00022490"/>
    </source>
</evidence>
<accession>A0A507CC45</accession>
<name>A0A507CC45_9FUNG</name>
<comment type="subcellular location">
    <subcellularLocation>
        <location evidence="1">Cytoplasm</location>
        <location evidence="1">Cytoskeleton</location>
        <location evidence="1">Cilium basal body</location>
    </subcellularLocation>
    <subcellularLocation>
        <location evidence="2">Cytoplasm</location>
        <location evidence="2">Cytoskeleton</location>
        <location evidence="2">Microtubule organizing center</location>
        <location evidence="2">Centrosome</location>
    </subcellularLocation>
</comment>
<evidence type="ECO:0000256" key="5">
    <source>
        <dbReference type="ARBA" id="ARBA00023054"/>
    </source>
</evidence>
<feature type="region of interest" description="Disordered" evidence="9">
    <location>
        <begin position="1051"/>
        <end position="1070"/>
    </location>
</feature>
<dbReference type="PANTHER" id="PTHR18879">
    <property type="entry name" value="CENTROSOMAL PROTEIN OF 290 KDA"/>
    <property type="match status" value="1"/>
</dbReference>
<feature type="region of interest" description="Disordered" evidence="9">
    <location>
        <begin position="2251"/>
        <end position="2272"/>
    </location>
</feature>
<feature type="coiled-coil region" evidence="8">
    <location>
        <begin position="417"/>
        <end position="468"/>
    </location>
</feature>
<dbReference type="PANTHER" id="PTHR18879:SF20">
    <property type="entry name" value="CENTROSOMAL PROTEIN OF 290 KDA"/>
    <property type="match status" value="1"/>
</dbReference>
<evidence type="ECO:0000256" key="7">
    <source>
        <dbReference type="ARBA" id="ARBA00023273"/>
    </source>
</evidence>
<feature type="coiled-coil region" evidence="8">
    <location>
        <begin position="1688"/>
        <end position="1780"/>
    </location>
</feature>